<dbReference type="EMBL" id="JAGKQQ010000001">
    <property type="protein sequence ID" value="MBP3958067.1"/>
    <property type="molecule type" value="Genomic_DNA"/>
</dbReference>
<evidence type="ECO:0000313" key="2">
    <source>
        <dbReference type="Proteomes" id="UP000676565"/>
    </source>
</evidence>
<evidence type="ECO:0008006" key="3">
    <source>
        <dbReference type="Google" id="ProtNLM"/>
    </source>
</evidence>
<proteinExistence type="predicted"/>
<sequence>MRKLQDNNVSLWTMAFSTDQVLWTGDGANGLRRWDLTDPRKPVTKRIVPKTGPSEATLQIMTASPTAGGCTPGTAPGGCAVGRHHGCRAAQLAH</sequence>
<dbReference type="Proteomes" id="UP000676565">
    <property type="component" value="Unassembled WGS sequence"/>
</dbReference>
<name>A0ABS5BWF8_9BACT</name>
<accession>A0ABS5BWF8</accession>
<keyword evidence="2" id="KW-1185">Reference proteome</keyword>
<comment type="caution">
    <text evidence="1">The sequence shown here is derived from an EMBL/GenBank/DDBJ whole genome shotgun (WGS) entry which is preliminary data.</text>
</comment>
<protein>
    <recommendedName>
        <fullName evidence="3">WD40 repeat domain-containing protein</fullName>
    </recommendedName>
</protein>
<organism evidence="1 2">
    <name type="scientific">Gemmata palustris</name>
    <dbReference type="NCBI Taxonomy" id="2822762"/>
    <lineage>
        <taxon>Bacteria</taxon>
        <taxon>Pseudomonadati</taxon>
        <taxon>Planctomycetota</taxon>
        <taxon>Planctomycetia</taxon>
        <taxon>Gemmatales</taxon>
        <taxon>Gemmataceae</taxon>
        <taxon>Gemmata</taxon>
    </lineage>
</organism>
<dbReference type="RefSeq" id="WP_210657714.1">
    <property type="nucleotide sequence ID" value="NZ_JAGKQQ010000001.1"/>
</dbReference>
<gene>
    <name evidence="1" type="ORF">J8F10_22670</name>
</gene>
<evidence type="ECO:0000313" key="1">
    <source>
        <dbReference type="EMBL" id="MBP3958067.1"/>
    </source>
</evidence>
<reference evidence="1 2" key="1">
    <citation type="submission" date="2021-04" db="EMBL/GenBank/DDBJ databases">
        <authorList>
            <person name="Ivanova A."/>
        </authorList>
    </citation>
    <scope>NUCLEOTIDE SEQUENCE [LARGE SCALE GENOMIC DNA]</scope>
    <source>
        <strain evidence="1 2">G18</strain>
    </source>
</reference>